<keyword evidence="1" id="KW-0732">Signal</keyword>
<gene>
    <name evidence="3" type="ORF">OINT_2001207</name>
</gene>
<dbReference type="HOGENOM" id="CLU_103262_1_0_5"/>
<feature type="domain" description="Spore coat protein U/FanG" evidence="2">
    <location>
        <begin position="48"/>
        <end position="185"/>
    </location>
</feature>
<proteinExistence type="predicted"/>
<protein>
    <recommendedName>
        <fullName evidence="2">Spore coat protein U/FanG domain-containing protein</fullName>
    </recommendedName>
</protein>
<comment type="caution">
    <text evidence="3">The sequence shown here is derived from an EMBL/GenBank/DDBJ whole genome shotgun (WGS) entry which is preliminary data.</text>
</comment>
<name>C4WNT0_9HYPH</name>
<dbReference type="Pfam" id="PF05229">
    <property type="entry name" value="SCPU"/>
    <property type="match status" value="1"/>
</dbReference>
<feature type="chain" id="PRO_5002945380" description="Spore coat protein U/FanG domain-containing protein" evidence="1">
    <location>
        <begin position="44"/>
        <end position="189"/>
    </location>
</feature>
<organism evidence="3 4">
    <name type="scientific">Brucella intermedia LMG 3301</name>
    <dbReference type="NCBI Taxonomy" id="641118"/>
    <lineage>
        <taxon>Bacteria</taxon>
        <taxon>Pseudomonadati</taxon>
        <taxon>Pseudomonadota</taxon>
        <taxon>Alphaproteobacteria</taxon>
        <taxon>Hyphomicrobiales</taxon>
        <taxon>Brucellaceae</taxon>
        <taxon>Brucella/Ochrobactrum group</taxon>
        <taxon>Brucella</taxon>
    </lineage>
</organism>
<evidence type="ECO:0000256" key="1">
    <source>
        <dbReference type="SAM" id="SignalP"/>
    </source>
</evidence>
<sequence>MTISRTLIQTERTLKENIMYTLKLMTNISCLMILAGLVPAANAAQVNGKLQVKVNIGAACELKSGDKSVLDFGSLNNLNDKDHDEQTAASTGVEIQCSKGIAYKIGLGYGLNPSNSHRQMSNGGSFVSYDLYRDSARTLWWGRLIDTSSILSGVGNGVIQSYPVYGRIPKQATPATGAYSDTVSIEVSF</sequence>
<dbReference type="AlphaFoldDB" id="C4WNT0"/>
<feature type="signal peptide" evidence="1">
    <location>
        <begin position="1"/>
        <end position="43"/>
    </location>
</feature>
<dbReference type="InterPro" id="IPR007893">
    <property type="entry name" value="Spore_coat_U/FanG"/>
</dbReference>
<dbReference type="PANTHER" id="PTHR37089">
    <property type="entry name" value="PROTEIN U-RELATED"/>
    <property type="match status" value="1"/>
</dbReference>
<dbReference type="InterPro" id="IPR053167">
    <property type="entry name" value="Spore_coat_component"/>
</dbReference>
<evidence type="ECO:0000313" key="4">
    <source>
        <dbReference type="Proteomes" id="UP000004386"/>
    </source>
</evidence>
<dbReference type="EMBL" id="ACQA01000002">
    <property type="protein sequence ID" value="EEQ94007.1"/>
    <property type="molecule type" value="Genomic_DNA"/>
</dbReference>
<evidence type="ECO:0000313" key="3">
    <source>
        <dbReference type="EMBL" id="EEQ94007.1"/>
    </source>
</evidence>
<evidence type="ECO:0000259" key="2">
    <source>
        <dbReference type="Pfam" id="PF05229"/>
    </source>
</evidence>
<dbReference type="SMART" id="SM00972">
    <property type="entry name" value="SCPU"/>
    <property type="match status" value="1"/>
</dbReference>
<dbReference type="Proteomes" id="UP000004386">
    <property type="component" value="Unassembled WGS sequence"/>
</dbReference>
<accession>C4WNT0</accession>
<reference evidence="3 4" key="1">
    <citation type="submission" date="2009-05" db="EMBL/GenBank/DDBJ databases">
        <authorList>
            <person name="Setubal J.C."/>
            <person name="Boyle S."/>
            <person name="Crasta O.R."/>
            <person name="Gillespie J.J."/>
            <person name="Kenyon R.W."/>
            <person name="Lu J."/>
            <person name="Mane S."/>
            <person name="Nagrani S."/>
            <person name="Shallom J.M."/>
            <person name="Shallom S."/>
            <person name="Shukla M."/>
            <person name="Snyder E.E."/>
            <person name="Sobral B.W."/>
            <person name="Wattam A.R."/>
            <person name="Will R."/>
            <person name="Williams K."/>
            <person name="Yoo H."/>
            <person name="Munk C."/>
            <person name="Tapia R."/>
            <person name="Green L."/>
            <person name="Rogers Y."/>
            <person name="Detter J.C."/>
            <person name="Bruce D."/>
            <person name="Brettin T.S."/>
            <person name="Tsolis R."/>
        </authorList>
    </citation>
    <scope>NUCLEOTIDE SEQUENCE [LARGE SCALE GENOMIC DNA]</scope>
    <source>
        <strain evidence="3 4">LMG 3301</strain>
    </source>
</reference>